<dbReference type="InterPro" id="IPR051600">
    <property type="entry name" value="Beta-PGM-like"/>
</dbReference>
<dbReference type="InterPro" id="IPR006439">
    <property type="entry name" value="HAD-SF_hydro_IA"/>
</dbReference>
<dbReference type="InterPro" id="IPR023214">
    <property type="entry name" value="HAD_sf"/>
</dbReference>
<dbReference type="Gene3D" id="3.40.50.1000">
    <property type="entry name" value="HAD superfamily/HAD-like"/>
    <property type="match status" value="1"/>
</dbReference>
<keyword evidence="6" id="KW-0378">Hydrolase</keyword>
<dbReference type="Pfam" id="PF13419">
    <property type="entry name" value="HAD_2"/>
    <property type="match status" value="1"/>
</dbReference>
<dbReference type="SUPFAM" id="SSF56784">
    <property type="entry name" value="HAD-like"/>
    <property type="match status" value="1"/>
</dbReference>
<evidence type="ECO:0000256" key="4">
    <source>
        <dbReference type="ARBA" id="ARBA00022842"/>
    </source>
</evidence>
<gene>
    <name evidence="6" type="ORF">DWU99_14550</name>
</gene>
<dbReference type="EMBL" id="QRBF01000005">
    <property type="protein sequence ID" value="RDS82613.1"/>
    <property type="molecule type" value="Genomic_DNA"/>
</dbReference>
<dbReference type="OrthoDB" id="9816160at2"/>
<keyword evidence="5" id="KW-0119">Carbohydrate metabolism</keyword>
<dbReference type="GO" id="GO:0016787">
    <property type="term" value="F:hydrolase activity"/>
    <property type="evidence" value="ECO:0007669"/>
    <property type="project" value="UniProtKB-KW"/>
</dbReference>
<dbReference type="SFLD" id="SFLDG01129">
    <property type="entry name" value="C1.5:_HAD__Beta-PGM__Phosphata"/>
    <property type="match status" value="1"/>
</dbReference>
<comment type="similarity">
    <text evidence="2">Belongs to the HAD-like hydrolase superfamily. CbbY/CbbZ/Gph/YieH family.</text>
</comment>
<proteinExistence type="inferred from homology"/>
<dbReference type="InterPro" id="IPR036412">
    <property type="entry name" value="HAD-like_sf"/>
</dbReference>
<dbReference type="RefSeq" id="WP_115478789.1">
    <property type="nucleotide sequence ID" value="NZ_QRBF01000005.1"/>
</dbReference>
<keyword evidence="4" id="KW-0460">Magnesium</keyword>
<dbReference type="Gene3D" id="1.10.150.240">
    <property type="entry name" value="Putative phosphatase, domain 2"/>
    <property type="match status" value="1"/>
</dbReference>
<protein>
    <submittedName>
        <fullName evidence="6">HAD family hydrolase</fullName>
    </submittedName>
</protein>
<dbReference type="Proteomes" id="UP000255334">
    <property type="component" value="Unassembled WGS sequence"/>
</dbReference>
<dbReference type="PANTHER" id="PTHR46193:SF18">
    <property type="entry name" value="HEXITOL PHOSPHATASE B"/>
    <property type="match status" value="1"/>
</dbReference>
<dbReference type="CDD" id="cd07505">
    <property type="entry name" value="HAD_BPGM-like"/>
    <property type="match status" value="1"/>
</dbReference>
<dbReference type="AlphaFoldDB" id="A0A370X2H6"/>
<dbReference type="InterPro" id="IPR041492">
    <property type="entry name" value="HAD_2"/>
</dbReference>
<organism evidence="6 7">
    <name type="scientific">Dyella psychrodurans</name>
    <dbReference type="NCBI Taxonomy" id="1927960"/>
    <lineage>
        <taxon>Bacteria</taxon>
        <taxon>Pseudomonadati</taxon>
        <taxon>Pseudomonadota</taxon>
        <taxon>Gammaproteobacteria</taxon>
        <taxon>Lysobacterales</taxon>
        <taxon>Rhodanobacteraceae</taxon>
        <taxon>Dyella</taxon>
    </lineage>
</organism>
<accession>A0A370X2H6</accession>
<dbReference type="NCBIfam" id="TIGR01509">
    <property type="entry name" value="HAD-SF-IA-v3"/>
    <property type="match status" value="1"/>
</dbReference>
<name>A0A370X2H6_9GAMM</name>
<dbReference type="SFLD" id="SFLDS00003">
    <property type="entry name" value="Haloacid_Dehalogenase"/>
    <property type="match status" value="1"/>
</dbReference>
<dbReference type="SFLD" id="SFLDG01135">
    <property type="entry name" value="C1.5.6:_HAD__Beta-PGM__Phospha"/>
    <property type="match status" value="1"/>
</dbReference>
<evidence type="ECO:0000313" key="7">
    <source>
        <dbReference type="Proteomes" id="UP000255334"/>
    </source>
</evidence>
<dbReference type="PANTHER" id="PTHR46193">
    <property type="entry name" value="6-PHOSPHOGLUCONATE PHOSPHATASE"/>
    <property type="match status" value="1"/>
</dbReference>
<reference evidence="6 7" key="1">
    <citation type="submission" date="2018-07" db="EMBL/GenBank/DDBJ databases">
        <title>Dyella monticola sp. nov. and Dyella psychrodurans sp. nov. isolated from monsoon evergreen broad-leaved forest soil of Dinghu Mountain, China.</title>
        <authorList>
            <person name="Gao Z."/>
            <person name="Qiu L."/>
        </authorList>
    </citation>
    <scope>NUCLEOTIDE SEQUENCE [LARGE SCALE GENOMIC DNA]</scope>
    <source>
        <strain evidence="6 7">4MSK11</strain>
    </source>
</reference>
<comment type="cofactor">
    <cofactor evidence="1">
        <name>Mg(2+)</name>
        <dbReference type="ChEBI" id="CHEBI:18420"/>
    </cofactor>
</comment>
<keyword evidence="3" id="KW-0479">Metal-binding</keyword>
<dbReference type="InterPro" id="IPR023198">
    <property type="entry name" value="PGP-like_dom2"/>
</dbReference>
<comment type="caution">
    <text evidence="6">The sequence shown here is derived from an EMBL/GenBank/DDBJ whole genome shotgun (WGS) entry which is preliminary data.</text>
</comment>
<evidence type="ECO:0000256" key="3">
    <source>
        <dbReference type="ARBA" id="ARBA00022723"/>
    </source>
</evidence>
<sequence>MSRKKPTATLLFDLDGTLVDTDALHLKAYNTLLQTFDRHIDEDYYKTYVMGFSNDEIMRKLFPAESSSKHTQYANQKEEIVRSLFTDLTPAPGLLELLQRAELFCCRIAVVTNAPRQNAELLLSGLGLRDRFKTVVLGEELTHGKPHPLPYLTALELLGARAESAFAFEDSYSGVKSASSAGLRTFGLLTSLPESKLLEAGAVRAIRNFLDPTMRAMLYPLFDVEAPELDEYISADRKDLAESAHDD</sequence>
<evidence type="ECO:0000256" key="1">
    <source>
        <dbReference type="ARBA" id="ARBA00001946"/>
    </source>
</evidence>
<keyword evidence="7" id="KW-1185">Reference proteome</keyword>
<dbReference type="GO" id="GO:0046872">
    <property type="term" value="F:metal ion binding"/>
    <property type="evidence" value="ECO:0007669"/>
    <property type="project" value="UniProtKB-KW"/>
</dbReference>
<evidence type="ECO:0000256" key="5">
    <source>
        <dbReference type="ARBA" id="ARBA00023277"/>
    </source>
</evidence>
<evidence type="ECO:0000256" key="2">
    <source>
        <dbReference type="ARBA" id="ARBA00006171"/>
    </source>
</evidence>
<evidence type="ECO:0000313" key="6">
    <source>
        <dbReference type="EMBL" id="RDS82613.1"/>
    </source>
</evidence>